<dbReference type="Proteomes" id="UP000009168">
    <property type="component" value="Unassembled WGS sequence"/>
</dbReference>
<evidence type="ECO:0000256" key="1">
    <source>
        <dbReference type="SAM" id="Phobius"/>
    </source>
</evidence>
<organism evidence="2 3">
    <name type="scientific">Tetrahymena thermophila (strain SB210)</name>
    <dbReference type="NCBI Taxonomy" id="312017"/>
    <lineage>
        <taxon>Eukaryota</taxon>
        <taxon>Sar</taxon>
        <taxon>Alveolata</taxon>
        <taxon>Ciliophora</taxon>
        <taxon>Intramacronucleata</taxon>
        <taxon>Oligohymenophorea</taxon>
        <taxon>Hymenostomatida</taxon>
        <taxon>Tetrahymenina</taxon>
        <taxon>Tetrahymenidae</taxon>
        <taxon>Tetrahymena</taxon>
    </lineage>
</organism>
<keyword evidence="1" id="KW-1133">Transmembrane helix</keyword>
<sequence length="247" mass="28413">MSFLKLHKLKKLRIESKQCTQKILTVNGPMKDPNEEPKINILEAILLHLFLSGLSIKHILFSNTSLSIINWFNSGIIGNKHMDEEIFVKHQPMVTTYHQFKLTPIMVSIQDSGAQNSIPITEIKIPIVKKAFLFIYLDIKGNKNKKIMQNIELRVQKYPINSDVKPSPQICAAYKGVIKDQAVEIPMDTKNVENIFLSVKYLQYSLVSIELFFFIFFGRYLTAIKLSKKIELIVQKGIKSPIKEQHI</sequence>
<dbReference type="EMBL" id="GG662656">
    <property type="protein sequence ID" value="EWS73875.1"/>
    <property type="molecule type" value="Genomic_DNA"/>
</dbReference>
<gene>
    <name evidence="2" type="ORF">TTHERM_000283629</name>
</gene>
<dbReference type="KEGG" id="tet:TTHERM_000283629"/>
<keyword evidence="1" id="KW-0472">Membrane</keyword>
<feature type="transmembrane region" description="Helical" evidence="1">
    <location>
        <begin position="201"/>
        <end position="221"/>
    </location>
</feature>
<keyword evidence="1 2" id="KW-0812">Transmembrane</keyword>
<reference evidence="3" key="1">
    <citation type="journal article" date="2006" name="PLoS Biol.">
        <title>Macronuclear genome sequence of the ciliate Tetrahymena thermophila, a model eukaryote.</title>
        <authorList>
            <person name="Eisen J.A."/>
            <person name="Coyne R.S."/>
            <person name="Wu M."/>
            <person name="Wu D."/>
            <person name="Thiagarajan M."/>
            <person name="Wortman J.R."/>
            <person name="Badger J.H."/>
            <person name="Ren Q."/>
            <person name="Amedeo P."/>
            <person name="Jones K.M."/>
            <person name="Tallon L.J."/>
            <person name="Delcher A.L."/>
            <person name="Salzberg S.L."/>
            <person name="Silva J.C."/>
            <person name="Haas B.J."/>
            <person name="Majoros W.H."/>
            <person name="Farzad M."/>
            <person name="Carlton J.M."/>
            <person name="Smith R.K. Jr."/>
            <person name="Garg J."/>
            <person name="Pearlman R.E."/>
            <person name="Karrer K.M."/>
            <person name="Sun L."/>
            <person name="Manning G."/>
            <person name="Elde N.C."/>
            <person name="Turkewitz A.P."/>
            <person name="Asai D.J."/>
            <person name="Wilkes D.E."/>
            <person name="Wang Y."/>
            <person name="Cai H."/>
            <person name="Collins K."/>
            <person name="Stewart B.A."/>
            <person name="Lee S.R."/>
            <person name="Wilamowska K."/>
            <person name="Weinberg Z."/>
            <person name="Ruzzo W.L."/>
            <person name="Wloga D."/>
            <person name="Gaertig J."/>
            <person name="Frankel J."/>
            <person name="Tsao C.-C."/>
            <person name="Gorovsky M.A."/>
            <person name="Keeling P.J."/>
            <person name="Waller R.F."/>
            <person name="Patron N.J."/>
            <person name="Cherry J.M."/>
            <person name="Stover N.A."/>
            <person name="Krieger C.J."/>
            <person name="del Toro C."/>
            <person name="Ryder H.F."/>
            <person name="Williamson S.C."/>
            <person name="Barbeau R.A."/>
            <person name="Hamilton E.P."/>
            <person name="Orias E."/>
        </authorList>
    </citation>
    <scope>NUCLEOTIDE SEQUENCE [LARGE SCALE GENOMIC DNA]</scope>
    <source>
        <strain evidence="3">SB210</strain>
    </source>
</reference>
<accession>W7X3K3</accession>
<protein>
    <submittedName>
        <fullName evidence="2">Transmembrane protein, putative</fullName>
    </submittedName>
</protein>
<keyword evidence="3" id="KW-1185">Reference proteome</keyword>
<dbReference type="GeneID" id="24438191"/>
<dbReference type="AlphaFoldDB" id="W7X3K3"/>
<evidence type="ECO:0000313" key="2">
    <source>
        <dbReference type="EMBL" id="EWS73875.1"/>
    </source>
</evidence>
<evidence type="ECO:0000313" key="3">
    <source>
        <dbReference type="Proteomes" id="UP000009168"/>
    </source>
</evidence>
<dbReference type="InParanoid" id="W7X3K3"/>
<name>W7X3K3_TETTS</name>
<dbReference type="RefSeq" id="XP_012653622.1">
    <property type="nucleotide sequence ID" value="XM_012798168.1"/>
</dbReference>
<proteinExistence type="predicted"/>